<name>A0A4C1UAG7_EUMVA</name>
<reference evidence="2 3" key="1">
    <citation type="journal article" date="2019" name="Commun. Biol.">
        <title>The bagworm genome reveals a unique fibroin gene that provides high tensile strength.</title>
        <authorList>
            <person name="Kono N."/>
            <person name="Nakamura H."/>
            <person name="Ohtoshi R."/>
            <person name="Tomita M."/>
            <person name="Numata K."/>
            <person name="Arakawa K."/>
        </authorList>
    </citation>
    <scope>NUCLEOTIDE SEQUENCE [LARGE SCALE GENOMIC DNA]</scope>
</reference>
<accession>A0A4C1UAG7</accession>
<dbReference type="AlphaFoldDB" id="A0A4C1UAG7"/>
<evidence type="ECO:0000256" key="1">
    <source>
        <dbReference type="SAM" id="MobiDB-lite"/>
    </source>
</evidence>
<gene>
    <name evidence="2" type="ORF">EVAR_76024_1</name>
</gene>
<feature type="region of interest" description="Disordered" evidence="1">
    <location>
        <begin position="66"/>
        <end position="91"/>
    </location>
</feature>
<proteinExistence type="predicted"/>
<keyword evidence="3" id="KW-1185">Reference proteome</keyword>
<protein>
    <submittedName>
        <fullName evidence="2">Uncharacterized protein</fullName>
    </submittedName>
</protein>
<dbReference type="Proteomes" id="UP000299102">
    <property type="component" value="Unassembled WGS sequence"/>
</dbReference>
<evidence type="ECO:0000313" key="3">
    <source>
        <dbReference type="Proteomes" id="UP000299102"/>
    </source>
</evidence>
<dbReference type="EMBL" id="BGZK01000149">
    <property type="protein sequence ID" value="GBP23309.1"/>
    <property type="molecule type" value="Genomic_DNA"/>
</dbReference>
<organism evidence="2 3">
    <name type="scientific">Eumeta variegata</name>
    <name type="common">Bagworm moth</name>
    <name type="synonym">Eumeta japonica</name>
    <dbReference type="NCBI Taxonomy" id="151549"/>
    <lineage>
        <taxon>Eukaryota</taxon>
        <taxon>Metazoa</taxon>
        <taxon>Ecdysozoa</taxon>
        <taxon>Arthropoda</taxon>
        <taxon>Hexapoda</taxon>
        <taxon>Insecta</taxon>
        <taxon>Pterygota</taxon>
        <taxon>Neoptera</taxon>
        <taxon>Endopterygota</taxon>
        <taxon>Lepidoptera</taxon>
        <taxon>Glossata</taxon>
        <taxon>Ditrysia</taxon>
        <taxon>Tineoidea</taxon>
        <taxon>Psychidae</taxon>
        <taxon>Oiketicinae</taxon>
        <taxon>Eumeta</taxon>
    </lineage>
</organism>
<feature type="region of interest" description="Disordered" evidence="1">
    <location>
        <begin position="1"/>
        <end position="20"/>
    </location>
</feature>
<comment type="caution">
    <text evidence="2">The sequence shown here is derived from an EMBL/GenBank/DDBJ whole genome shotgun (WGS) entry which is preliminary data.</text>
</comment>
<feature type="compositionally biased region" description="Basic and acidic residues" evidence="1">
    <location>
        <begin position="82"/>
        <end position="91"/>
    </location>
</feature>
<sequence length="91" mass="10049">MAVISSTHQHRASMEVQVSQPEIKGLREEMQRLQTQLDLQITGRRNRQRTAAGKMRDAECLARSGRDCESNRAPPALGAVGPRDRVILGVG</sequence>
<evidence type="ECO:0000313" key="2">
    <source>
        <dbReference type="EMBL" id="GBP23309.1"/>
    </source>
</evidence>